<accession>A0A7S6VXS2</accession>
<dbReference type="InterPro" id="IPR025115">
    <property type="entry name" value="DUF4034"/>
</dbReference>
<dbReference type="Gene3D" id="1.25.40.10">
    <property type="entry name" value="Tetratricopeptide repeat domain"/>
    <property type="match status" value="1"/>
</dbReference>
<organism evidence="2 3">
    <name type="scientific">Acinetobacter piscicola</name>
    <dbReference type="NCBI Taxonomy" id="2006115"/>
    <lineage>
        <taxon>Bacteria</taxon>
        <taxon>Pseudomonadati</taxon>
        <taxon>Pseudomonadota</taxon>
        <taxon>Gammaproteobacteria</taxon>
        <taxon>Moraxellales</taxon>
        <taxon>Moraxellaceae</taxon>
        <taxon>Acinetobacter</taxon>
    </lineage>
</organism>
<dbReference type="EMBL" id="CP048659">
    <property type="protein sequence ID" value="QOW46823.1"/>
    <property type="molecule type" value="Genomic_DNA"/>
</dbReference>
<name>A0A7S6VXS2_9GAMM</name>
<dbReference type="AlphaFoldDB" id="A0A7S6VXS2"/>
<feature type="domain" description="DUF4034" evidence="1">
    <location>
        <begin position="16"/>
        <end position="279"/>
    </location>
</feature>
<sequence>MLEQRKLELREYREILQHMLNLFQNAQFTQLNHFYDAIYPISLQAKVKSNLPIQQQFFEWCEVEKFQNIAHWDQQQLAAQFNLWHQQAPSLYSAYLLGQLWSNIASAERGSDYAHTVSQAAWDRAEIAKDMSFYWCMQAIEIDDKCPWVYLSLLQLTGFLRLPYWFWNSTHVVSAQEHYSAESLAFLHSLGQAIPQNLRVPSQLPAPSDEEKEYPVLYWLNRALACDAAFSPILRNYVYYLYPRWYGHEHDSIDAFLQSPICQNLPQEKFNELLITKYYDWLECEYPNISDQARVLQYEKLFEDIIQFDLNNFRHTEVLLQYTRFLEWNITNDEQQLYGRSSHFAQRLVEVVDFLLKEHEYDLFWAVDAHERLVSNLCWLFVKFPEIIQDHLHLRYRLLSLVQPFEDSAFIMTIVAAASEAGIWGFRKGEYVLDPEKVIAHDDANSTYTAEYALRLFYVDRQYVTVHKILCALAVQGHAHSAYELSLLLKGQGFGEHSEMAHYRDEDLSRQWLEQAVALGHPEAIAEQALQRYNTLMAQDSKPQTQVQAILQQLEQAAQLKQSQVFSSYIHLMNNEGTFEQQQRLLQEIIPEIMLHQDYEQHAWLAYLYAFSCEDGMGIEKNRYLALFWIDQALQLAPDEEEYRELFEKWHKPSGIFFAKSRFEEKLKQGKEHIPDWMLHIAAQFMQLKDTETVYFE</sequence>
<dbReference type="Pfam" id="PF13226">
    <property type="entry name" value="DUF4034"/>
    <property type="match status" value="1"/>
</dbReference>
<gene>
    <name evidence="2" type="ORF">G0028_13460</name>
</gene>
<evidence type="ECO:0000313" key="3">
    <source>
        <dbReference type="Proteomes" id="UP000593966"/>
    </source>
</evidence>
<dbReference type="RefSeq" id="WP_180045305.1">
    <property type="nucleotide sequence ID" value="NZ_CP048659.1"/>
</dbReference>
<evidence type="ECO:0000259" key="1">
    <source>
        <dbReference type="Pfam" id="PF13226"/>
    </source>
</evidence>
<reference evidence="2 3" key="1">
    <citation type="submission" date="2020-02" db="EMBL/GenBank/DDBJ databases">
        <title>Tigecycline-resistant Acinetobacter species from pigs and migratory birds.</title>
        <authorList>
            <person name="Chen C."/>
            <person name="Sun J."/>
            <person name="Liao X.-P."/>
            <person name="Liu Y.-H."/>
        </authorList>
    </citation>
    <scope>NUCLEOTIDE SEQUENCE [LARGE SCALE GENOMIC DNA]</scope>
    <source>
        <strain evidence="2 3">YH12207_T</strain>
    </source>
</reference>
<dbReference type="Proteomes" id="UP000593966">
    <property type="component" value="Chromosome"/>
</dbReference>
<dbReference type="InterPro" id="IPR011990">
    <property type="entry name" value="TPR-like_helical_dom_sf"/>
</dbReference>
<protein>
    <submittedName>
        <fullName evidence="2">DUF4034 domain-containing protein</fullName>
    </submittedName>
</protein>
<keyword evidence="3" id="KW-1185">Reference proteome</keyword>
<proteinExistence type="predicted"/>
<evidence type="ECO:0000313" key="2">
    <source>
        <dbReference type="EMBL" id="QOW46823.1"/>
    </source>
</evidence>